<evidence type="ECO:0000256" key="13">
    <source>
        <dbReference type="RuleBase" id="RU361159"/>
    </source>
</evidence>
<dbReference type="PANTHER" id="PTHR43782">
    <property type="entry name" value="ARGINASE"/>
    <property type="match status" value="1"/>
</dbReference>
<dbReference type="Proteomes" id="UP000198728">
    <property type="component" value="Unassembled WGS sequence"/>
</dbReference>
<dbReference type="GO" id="GO:0030145">
    <property type="term" value="F:manganese ion binding"/>
    <property type="evidence" value="ECO:0007669"/>
    <property type="project" value="TreeGrafter"/>
</dbReference>
<dbReference type="GO" id="GO:0005737">
    <property type="term" value="C:cytoplasm"/>
    <property type="evidence" value="ECO:0007669"/>
    <property type="project" value="TreeGrafter"/>
</dbReference>
<dbReference type="CDD" id="cd09989">
    <property type="entry name" value="Arginase"/>
    <property type="match status" value="1"/>
</dbReference>
<keyword evidence="7 10" id="KW-0464">Manganese</keyword>
<dbReference type="EMBL" id="FOLG01000002">
    <property type="protein sequence ID" value="SFC04696.1"/>
    <property type="molecule type" value="Genomic_DNA"/>
</dbReference>
<dbReference type="Pfam" id="PF00491">
    <property type="entry name" value="Arginase"/>
    <property type="match status" value="1"/>
</dbReference>
<evidence type="ECO:0000256" key="1">
    <source>
        <dbReference type="ARBA" id="ARBA00005098"/>
    </source>
</evidence>
<proteinExistence type="inferred from homology"/>
<evidence type="ECO:0000256" key="7">
    <source>
        <dbReference type="ARBA" id="ARBA00023211"/>
    </source>
</evidence>
<comment type="catalytic activity">
    <reaction evidence="8 13">
        <text>L-arginine + H2O = urea + L-ornithine</text>
        <dbReference type="Rhea" id="RHEA:20569"/>
        <dbReference type="ChEBI" id="CHEBI:15377"/>
        <dbReference type="ChEBI" id="CHEBI:16199"/>
        <dbReference type="ChEBI" id="CHEBI:32682"/>
        <dbReference type="ChEBI" id="CHEBI:46911"/>
        <dbReference type="EC" id="3.5.3.1"/>
    </reaction>
</comment>
<dbReference type="Gene3D" id="3.40.800.10">
    <property type="entry name" value="Ureohydrolase domain"/>
    <property type="match status" value="1"/>
</dbReference>
<evidence type="ECO:0000256" key="9">
    <source>
        <dbReference type="NCBIfam" id="TIGR01229"/>
    </source>
</evidence>
<evidence type="ECO:0000256" key="2">
    <source>
        <dbReference type="ARBA" id="ARBA00012168"/>
    </source>
</evidence>
<comment type="cofactor">
    <cofactor evidence="10 13">
        <name>Mn(2+)</name>
        <dbReference type="ChEBI" id="CHEBI:29035"/>
    </cofactor>
    <text evidence="10 13">Binds 2 manganese ions per subunit.</text>
</comment>
<dbReference type="PIRSF" id="PIRSF036979">
    <property type="entry name" value="Arginase"/>
    <property type="match status" value="1"/>
</dbReference>
<evidence type="ECO:0000256" key="4">
    <source>
        <dbReference type="ARBA" id="ARBA00022503"/>
    </source>
</evidence>
<feature type="binding site" evidence="10">
    <location>
        <position position="98"/>
    </location>
    <ligand>
        <name>Mn(2+)</name>
        <dbReference type="ChEBI" id="CHEBI:29035"/>
        <label>1</label>
    </ligand>
</feature>
<evidence type="ECO:0000256" key="5">
    <source>
        <dbReference type="ARBA" id="ARBA00022723"/>
    </source>
</evidence>
<keyword evidence="4 13" id="KW-0056">Arginine metabolism</keyword>
<evidence type="ECO:0000256" key="11">
    <source>
        <dbReference type="PROSITE-ProRule" id="PRU00742"/>
    </source>
</evidence>
<dbReference type="SUPFAM" id="SSF52768">
    <property type="entry name" value="Arginase/deacetylase"/>
    <property type="match status" value="1"/>
</dbReference>
<dbReference type="InterPro" id="IPR014033">
    <property type="entry name" value="Arginase"/>
</dbReference>
<evidence type="ECO:0000313" key="15">
    <source>
        <dbReference type="Proteomes" id="UP000198728"/>
    </source>
</evidence>
<evidence type="ECO:0000256" key="12">
    <source>
        <dbReference type="RuleBase" id="RU003684"/>
    </source>
</evidence>
<keyword evidence="6 12" id="KW-0378">Hydrolase</keyword>
<dbReference type="InterPro" id="IPR020855">
    <property type="entry name" value="Ureohydrolase_Mn_BS"/>
</dbReference>
<comment type="similarity">
    <text evidence="11 12">Belongs to the arginase family.</text>
</comment>
<dbReference type="EC" id="3.5.3.1" evidence="2 9"/>
<dbReference type="OrthoDB" id="9788689at2"/>
<dbReference type="RefSeq" id="WP_093359710.1">
    <property type="nucleotide sequence ID" value="NZ_FOLG01000002.1"/>
</dbReference>
<evidence type="ECO:0000256" key="10">
    <source>
        <dbReference type="PIRSR" id="PIRSR036979-1"/>
    </source>
</evidence>
<dbReference type="GO" id="GO:0000050">
    <property type="term" value="P:urea cycle"/>
    <property type="evidence" value="ECO:0007669"/>
    <property type="project" value="UniProtKB-UniPathway"/>
</dbReference>
<dbReference type="PROSITE" id="PS51409">
    <property type="entry name" value="ARGINASE_2"/>
    <property type="match status" value="1"/>
</dbReference>
<evidence type="ECO:0000313" key="14">
    <source>
        <dbReference type="EMBL" id="SFC04696.1"/>
    </source>
</evidence>
<keyword evidence="5 10" id="KW-0479">Metal-binding</keyword>
<dbReference type="InterPro" id="IPR006035">
    <property type="entry name" value="Ureohydrolase"/>
</dbReference>
<feature type="binding site" evidence="10">
    <location>
        <position position="127"/>
    </location>
    <ligand>
        <name>Mn(2+)</name>
        <dbReference type="ChEBI" id="CHEBI:29035"/>
        <label>1</label>
    </ligand>
</feature>
<sequence length="309" mass="33019">MDKIVLLGAPVEAGNHQRGCLMGPDAYRSAGLPENLAALGLNLRDLGNAEPLTVVDARSPIGKPFELQKVAGWTRSLFAHARTLAQGDALPVYLGGDHSMSLGTVSGHAAAAQEAGRPLFVLWLDAHADFNTFETSETGHLHGMPLAYACGLPGFEPLLGESLVATVDPGRVCILGLRSVDRSEGRLLRDAGVEAHDMRAIDEAGVERLLEPFLERVATEGGYLHVSLDVDFLDPVIAPGVGTTVPGGATFREAHLVMEMLHDSGLVSSLDLAELNPFLDERGRTARLMSDLTASLFGRRVLDRPTRSY</sequence>
<dbReference type="PRINTS" id="PR00116">
    <property type="entry name" value="ARGINASE"/>
</dbReference>
<feature type="binding site" evidence="10">
    <location>
        <position position="125"/>
    </location>
    <ligand>
        <name>Mn(2+)</name>
        <dbReference type="ChEBI" id="CHEBI:29035"/>
        <label>1</label>
    </ligand>
</feature>
<reference evidence="14 15" key="1">
    <citation type="submission" date="2016-10" db="EMBL/GenBank/DDBJ databases">
        <authorList>
            <person name="de Groot N.N."/>
        </authorList>
    </citation>
    <scope>NUCLEOTIDE SEQUENCE [LARGE SCALE GENOMIC DNA]</scope>
    <source>
        <strain evidence="14 15">DSM 19548</strain>
    </source>
</reference>
<dbReference type="UniPathway" id="UPA00158">
    <property type="reaction ID" value="UER00270"/>
</dbReference>
<evidence type="ECO:0000256" key="6">
    <source>
        <dbReference type="ARBA" id="ARBA00022801"/>
    </source>
</evidence>
<dbReference type="PROSITE" id="PS01053">
    <property type="entry name" value="ARGINASE_1"/>
    <property type="match status" value="1"/>
</dbReference>
<protein>
    <recommendedName>
        <fullName evidence="3 9">Arginase</fullName>
        <ecNumber evidence="2 9">3.5.3.1</ecNumber>
    </recommendedName>
</protein>
<dbReference type="PANTHER" id="PTHR43782:SF3">
    <property type="entry name" value="ARGINASE"/>
    <property type="match status" value="1"/>
</dbReference>
<accession>A0A1I1G066</accession>
<dbReference type="NCBIfam" id="TIGR01229">
    <property type="entry name" value="rocF_arginase"/>
    <property type="match status" value="1"/>
</dbReference>
<feature type="binding site" evidence="10">
    <location>
        <position position="229"/>
    </location>
    <ligand>
        <name>Mn(2+)</name>
        <dbReference type="ChEBI" id="CHEBI:29035"/>
        <label>1</label>
    </ligand>
</feature>
<comment type="pathway">
    <text evidence="1">Nitrogen metabolism; urea cycle; L-ornithine and urea from L-arginine: step 1/1.</text>
</comment>
<feature type="binding site" evidence="10">
    <location>
        <position position="129"/>
    </location>
    <ligand>
        <name>Mn(2+)</name>
        <dbReference type="ChEBI" id="CHEBI:29035"/>
        <label>1</label>
    </ligand>
</feature>
<dbReference type="GO" id="GO:0006525">
    <property type="term" value="P:arginine metabolic process"/>
    <property type="evidence" value="ECO:0007669"/>
    <property type="project" value="UniProtKB-KW"/>
</dbReference>
<dbReference type="FunFam" id="3.40.800.10:FF:000012">
    <property type="entry name" value="Arginase"/>
    <property type="match status" value="1"/>
</dbReference>
<dbReference type="AlphaFoldDB" id="A0A1I1G066"/>
<dbReference type="STRING" id="441112.SAMN04488094_102352"/>
<gene>
    <name evidence="14" type="ORF">SAMN04488094_102352</name>
</gene>
<dbReference type="InterPro" id="IPR023696">
    <property type="entry name" value="Ureohydrolase_dom_sf"/>
</dbReference>
<evidence type="ECO:0000256" key="3">
    <source>
        <dbReference type="ARBA" id="ARBA00018123"/>
    </source>
</evidence>
<feature type="binding site" evidence="10">
    <location>
        <position position="231"/>
    </location>
    <ligand>
        <name>Mn(2+)</name>
        <dbReference type="ChEBI" id="CHEBI:29035"/>
        <label>1</label>
    </ligand>
</feature>
<organism evidence="14 15">
    <name type="scientific">Tropicimonas isoalkanivorans</name>
    <dbReference type="NCBI Taxonomy" id="441112"/>
    <lineage>
        <taxon>Bacteria</taxon>
        <taxon>Pseudomonadati</taxon>
        <taxon>Pseudomonadota</taxon>
        <taxon>Alphaproteobacteria</taxon>
        <taxon>Rhodobacterales</taxon>
        <taxon>Roseobacteraceae</taxon>
        <taxon>Tropicimonas</taxon>
    </lineage>
</organism>
<dbReference type="GO" id="GO:0004053">
    <property type="term" value="F:arginase activity"/>
    <property type="evidence" value="ECO:0007669"/>
    <property type="project" value="UniProtKB-UniRule"/>
</dbReference>
<name>A0A1I1G066_9RHOB</name>
<keyword evidence="15" id="KW-1185">Reference proteome</keyword>
<evidence type="ECO:0000256" key="8">
    <source>
        <dbReference type="ARBA" id="ARBA00047391"/>
    </source>
</evidence>